<protein>
    <submittedName>
        <fullName evidence="1">Putative abortive phage resistance protein AbiGi, antitoxin</fullName>
    </submittedName>
</protein>
<sequence length="279" mass="32182">MRPGTVSKILWHFTGGPQWDSESNKQLKELKPAMNGYEAMKSILSSGELRTGNYHEIVKVIVPEKRKFNDETMSFELLKNVPVTVKSNPVCCVADIPLQHLAYHAQRYGKIAIGFRRESIIKAGFNPVMYTMENSSLLNSIYTGYDAIDEVDPSCIANEIESLSRDVEQKLEEHNIDDYVDFSSPEYEISYAEKGHKKLTGSYSNFLAYIKTFDVTEFDSIYCEREWRSTQNFKFTIDDVAMLILPSEQEGFEFYADFLSNFDLPRRITVARWEDLVEH</sequence>
<dbReference type="STRING" id="1121869.SAMN03084138_01638"/>
<evidence type="ECO:0000313" key="2">
    <source>
        <dbReference type="Proteomes" id="UP000182692"/>
    </source>
</evidence>
<name>A0A1I5NLG2_9GAMM</name>
<evidence type="ECO:0000313" key="1">
    <source>
        <dbReference type="EMBL" id="SFP22557.1"/>
    </source>
</evidence>
<dbReference type="OrthoDB" id="7063194at2"/>
<dbReference type="AlphaFoldDB" id="A0A1I5NLG2"/>
<accession>A0A1I5NLG2</accession>
<dbReference type="GeneID" id="35871770"/>
<dbReference type="RefSeq" id="WP_074926522.1">
    <property type="nucleotide sequence ID" value="NZ_FOWR01000010.1"/>
</dbReference>
<dbReference type="EMBL" id="FOWR01000010">
    <property type="protein sequence ID" value="SFP22557.1"/>
    <property type="molecule type" value="Genomic_DNA"/>
</dbReference>
<gene>
    <name evidence="1" type="ORF">SAMN03084138_01638</name>
</gene>
<dbReference type="InterPro" id="IPR021223">
    <property type="entry name" value="AbiGi"/>
</dbReference>
<dbReference type="Proteomes" id="UP000182692">
    <property type="component" value="Unassembled WGS sequence"/>
</dbReference>
<proteinExistence type="predicted"/>
<organism evidence="1 2">
    <name type="scientific">Enterovibrio norvegicus DSM 15893</name>
    <dbReference type="NCBI Taxonomy" id="1121869"/>
    <lineage>
        <taxon>Bacteria</taxon>
        <taxon>Pseudomonadati</taxon>
        <taxon>Pseudomonadota</taxon>
        <taxon>Gammaproteobacteria</taxon>
        <taxon>Vibrionales</taxon>
        <taxon>Vibrionaceae</taxon>
        <taxon>Enterovibrio</taxon>
    </lineage>
</organism>
<dbReference type="Pfam" id="PF10899">
    <property type="entry name" value="AbiGi"/>
    <property type="match status" value="1"/>
</dbReference>
<reference evidence="1 2" key="1">
    <citation type="submission" date="2016-10" db="EMBL/GenBank/DDBJ databases">
        <authorList>
            <person name="de Groot N.N."/>
        </authorList>
    </citation>
    <scope>NUCLEOTIDE SEQUENCE [LARGE SCALE GENOMIC DNA]</scope>
    <source>
        <strain evidence="1 2">DSM 15893</strain>
    </source>
</reference>